<evidence type="ECO:0000256" key="4">
    <source>
        <dbReference type="PROSITE-ProRule" id="PRU00192"/>
    </source>
</evidence>
<keyword evidence="2 4" id="KW-0728">SH3 domain</keyword>
<evidence type="ECO:0000256" key="2">
    <source>
        <dbReference type="ARBA" id="ARBA00022443"/>
    </source>
</evidence>
<proteinExistence type="predicted"/>
<dbReference type="eggNOG" id="KOG4225">
    <property type="taxonomic scope" value="Eukaryota"/>
</dbReference>
<dbReference type="GO" id="GO:0006897">
    <property type="term" value="P:endocytosis"/>
    <property type="evidence" value="ECO:0007669"/>
    <property type="project" value="InterPro"/>
</dbReference>
<name>A7RFM9_NEMVE</name>
<dbReference type="STRING" id="45351.A7RFM9"/>
<dbReference type="HOGENOM" id="CLU_2016162_0_0_1"/>
<dbReference type="PANTHER" id="PTHR47174">
    <property type="entry name" value="BRIDGING INTEGRATOR 3"/>
    <property type="match status" value="1"/>
</dbReference>
<dbReference type="OMA" id="INDEWHY"/>
<feature type="domain" description="SH3" evidence="5">
    <location>
        <begin position="1"/>
        <end position="57"/>
    </location>
</feature>
<evidence type="ECO:0000259" key="5">
    <source>
        <dbReference type="PROSITE" id="PS50002"/>
    </source>
</evidence>
<feature type="non-terminal residue" evidence="6">
    <location>
        <position position="1"/>
    </location>
</feature>
<dbReference type="Proteomes" id="UP000001593">
    <property type="component" value="Unassembled WGS sequence"/>
</dbReference>
<dbReference type="Gene3D" id="2.30.30.40">
    <property type="entry name" value="SH3 Domains"/>
    <property type="match status" value="2"/>
</dbReference>
<evidence type="ECO:0000313" key="7">
    <source>
        <dbReference type="Proteomes" id="UP000001593"/>
    </source>
</evidence>
<dbReference type="InParanoid" id="A7RFM9"/>
<dbReference type="AlphaFoldDB" id="A7RFM9"/>
<keyword evidence="7" id="KW-1185">Reference proteome</keyword>
<evidence type="ECO:0000256" key="3">
    <source>
        <dbReference type="ARBA" id="ARBA00022490"/>
    </source>
</evidence>
<dbReference type="InterPro" id="IPR046982">
    <property type="entry name" value="BIN3/RVS161-like"/>
</dbReference>
<dbReference type="Pfam" id="PF00018">
    <property type="entry name" value="SH3_1"/>
    <property type="match status" value="1"/>
</dbReference>
<gene>
    <name evidence="6" type="ORF">NEMVEDRAFT_v1g79928</name>
</gene>
<reference evidence="6 7" key="1">
    <citation type="journal article" date="2007" name="Science">
        <title>Sea anemone genome reveals ancestral eumetazoan gene repertoire and genomic organization.</title>
        <authorList>
            <person name="Putnam N.H."/>
            <person name="Srivastava M."/>
            <person name="Hellsten U."/>
            <person name="Dirks B."/>
            <person name="Chapman J."/>
            <person name="Salamov A."/>
            <person name="Terry A."/>
            <person name="Shapiro H."/>
            <person name="Lindquist E."/>
            <person name="Kapitonov V.V."/>
            <person name="Jurka J."/>
            <person name="Genikhovich G."/>
            <person name="Grigoriev I.V."/>
            <person name="Lucas S.M."/>
            <person name="Steele R.E."/>
            <person name="Finnerty J.R."/>
            <person name="Technau U."/>
            <person name="Martindale M.Q."/>
            <person name="Rokhsar D.S."/>
        </authorList>
    </citation>
    <scope>NUCLEOTIDE SEQUENCE [LARGE SCALE GENOMIC DNA]</scope>
    <source>
        <strain evidence="7">CH2 X CH6</strain>
    </source>
</reference>
<dbReference type="GO" id="GO:0005737">
    <property type="term" value="C:cytoplasm"/>
    <property type="evidence" value="ECO:0007669"/>
    <property type="project" value="UniProtKB-SubCell"/>
</dbReference>
<dbReference type="PhylomeDB" id="A7RFM9"/>
<organism evidence="6 7">
    <name type="scientific">Nematostella vectensis</name>
    <name type="common">Starlet sea anemone</name>
    <dbReference type="NCBI Taxonomy" id="45351"/>
    <lineage>
        <taxon>Eukaryota</taxon>
        <taxon>Metazoa</taxon>
        <taxon>Cnidaria</taxon>
        <taxon>Anthozoa</taxon>
        <taxon>Hexacorallia</taxon>
        <taxon>Actiniaria</taxon>
        <taxon>Edwardsiidae</taxon>
        <taxon>Nematostella</taxon>
    </lineage>
</organism>
<dbReference type="SMART" id="SM00326">
    <property type="entry name" value="SH3"/>
    <property type="match status" value="2"/>
</dbReference>
<dbReference type="GO" id="GO:0051666">
    <property type="term" value="P:actin cortical patch localization"/>
    <property type="evidence" value="ECO:0007669"/>
    <property type="project" value="InterPro"/>
</dbReference>
<keyword evidence="3" id="KW-0963">Cytoplasm</keyword>
<accession>A7RFM9</accession>
<dbReference type="CDD" id="cd00174">
    <property type="entry name" value="SH3"/>
    <property type="match status" value="1"/>
</dbReference>
<feature type="non-terminal residue" evidence="6">
    <location>
        <position position="121"/>
    </location>
</feature>
<dbReference type="PROSITE" id="PS50002">
    <property type="entry name" value="SH3"/>
    <property type="match status" value="2"/>
</dbReference>
<sequence>TEVIALYSFTGESEDELTMWAGDTIQLLEIVNDDWLKGSLNGNTGIFPSSYVELTPAIKSELMSKKHDTLVTTALYEYQTNVPGDLAFAQGDHITIVARISDEWLEGMVDDRRGILPAAYV</sequence>
<dbReference type="PANTHER" id="PTHR47174:SF3">
    <property type="entry name" value="BRIDGING INTEGRATOR 3"/>
    <property type="match status" value="1"/>
</dbReference>
<protein>
    <recommendedName>
        <fullName evidence="5">SH3 domain-containing protein</fullName>
    </recommendedName>
</protein>
<feature type="domain" description="SH3" evidence="5">
    <location>
        <begin position="67"/>
        <end position="121"/>
    </location>
</feature>
<dbReference type="InterPro" id="IPR036028">
    <property type="entry name" value="SH3-like_dom_sf"/>
</dbReference>
<comment type="subcellular location">
    <subcellularLocation>
        <location evidence="1">Cytoplasm</location>
    </subcellularLocation>
</comment>
<dbReference type="Pfam" id="PF14604">
    <property type="entry name" value="SH3_9"/>
    <property type="match status" value="1"/>
</dbReference>
<evidence type="ECO:0000313" key="6">
    <source>
        <dbReference type="EMBL" id="EDO49750.1"/>
    </source>
</evidence>
<dbReference type="SUPFAM" id="SSF50044">
    <property type="entry name" value="SH3-domain"/>
    <property type="match status" value="2"/>
</dbReference>
<dbReference type="PRINTS" id="PR00499">
    <property type="entry name" value="P67PHOX"/>
</dbReference>
<dbReference type="InterPro" id="IPR001452">
    <property type="entry name" value="SH3_domain"/>
</dbReference>
<dbReference type="EMBL" id="DS469508">
    <property type="protein sequence ID" value="EDO49750.1"/>
    <property type="molecule type" value="Genomic_DNA"/>
</dbReference>
<dbReference type="PRINTS" id="PR00452">
    <property type="entry name" value="SH3DOMAIN"/>
</dbReference>
<evidence type="ECO:0000256" key="1">
    <source>
        <dbReference type="ARBA" id="ARBA00004496"/>
    </source>
</evidence>